<feature type="compositionally biased region" description="Polar residues" evidence="1">
    <location>
        <begin position="94"/>
        <end position="110"/>
    </location>
</feature>
<protein>
    <submittedName>
        <fullName evidence="2">Uncharacterized protein</fullName>
    </submittedName>
</protein>
<proteinExistence type="predicted"/>
<organism evidence="2 3">
    <name type="scientific">Phyllosticta paracitricarpa</name>
    <dbReference type="NCBI Taxonomy" id="2016321"/>
    <lineage>
        <taxon>Eukaryota</taxon>
        <taxon>Fungi</taxon>
        <taxon>Dikarya</taxon>
        <taxon>Ascomycota</taxon>
        <taxon>Pezizomycotina</taxon>
        <taxon>Dothideomycetes</taxon>
        <taxon>Dothideomycetes incertae sedis</taxon>
        <taxon>Botryosphaeriales</taxon>
        <taxon>Phyllostictaceae</taxon>
        <taxon>Phyllosticta</taxon>
    </lineage>
</organism>
<evidence type="ECO:0000313" key="2">
    <source>
        <dbReference type="EMBL" id="KAK7607652.1"/>
    </source>
</evidence>
<evidence type="ECO:0000256" key="1">
    <source>
        <dbReference type="SAM" id="MobiDB-lite"/>
    </source>
</evidence>
<gene>
    <name evidence="2" type="ORF">JOL62DRAFT_257627</name>
</gene>
<evidence type="ECO:0000313" key="3">
    <source>
        <dbReference type="Proteomes" id="UP001367316"/>
    </source>
</evidence>
<accession>A0ABR1MXH9</accession>
<reference evidence="2 3" key="1">
    <citation type="submission" date="2024-04" db="EMBL/GenBank/DDBJ databases">
        <title>Phyllosticta paracitricarpa is synonymous to the EU quarantine fungus P. citricarpa based on phylogenomic analyses.</title>
        <authorList>
            <consortium name="Lawrence Berkeley National Laboratory"/>
            <person name="Van ingen-buijs V.A."/>
            <person name="Van westerhoven A.C."/>
            <person name="Haridas S."/>
            <person name="Skiadas P."/>
            <person name="Martin F."/>
            <person name="Groenewald J.Z."/>
            <person name="Crous P.W."/>
            <person name="Seidl M.F."/>
        </authorList>
    </citation>
    <scope>NUCLEOTIDE SEQUENCE [LARGE SCALE GENOMIC DNA]</scope>
    <source>
        <strain evidence="2 3">CBS 141358</strain>
    </source>
</reference>
<dbReference type="EMBL" id="JBBPBF010000034">
    <property type="protein sequence ID" value="KAK7607652.1"/>
    <property type="molecule type" value="Genomic_DNA"/>
</dbReference>
<dbReference type="Proteomes" id="UP001367316">
    <property type="component" value="Unassembled WGS sequence"/>
</dbReference>
<keyword evidence="3" id="KW-1185">Reference proteome</keyword>
<name>A0ABR1MXH9_9PEZI</name>
<sequence length="277" mass="30998">MSRSPPPPFAPCICICICNPSCQICSIAHLSHDPRPPFIQDRRNPSRLDGHNLVTDRKHAFSSPRCITRSARASVHEYPPHRHSNHHRVHIASQRPSPASTHRRNLSQSKPPCYRPIKSHPRRRSGQYWPRFDVNSRHPLGRAPDVSLPWSGPGSVSSFLPTARHDAAPQPEHRCCAAKSPHMAQRLAPIRTPTFTLHPPSPVLSRPALPAGTVSCSLQARAALFVLEDKRAWFQAERIPHRRQVALLCHHVCTMNVHPGTTLKNFLFGRAGAKLGR</sequence>
<comment type="caution">
    <text evidence="2">The sequence shown here is derived from an EMBL/GenBank/DDBJ whole genome shotgun (WGS) entry which is preliminary data.</text>
</comment>
<feature type="region of interest" description="Disordered" evidence="1">
    <location>
        <begin position="78"/>
        <end position="130"/>
    </location>
</feature>
<feature type="compositionally biased region" description="Basic residues" evidence="1">
    <location>
        <begin position="81"/>
        <end position="90"/>
    </location>
</feature>